<feature type="compositionally biased region" description="Polar residues" evidence="1">
    <location>
        <begin position="589"/>
        <end position="603"/>
    </location>
</feature>
<dbReference type="InterPro" id="IPR029476">
    <property type="entry name" value="DNase_NucA_NucB"/>
</dbReference>
<feature type="region of interest" description="Disordered" evidence="1">
    <location>
        <begin position="584"/>
        <end position="603"/>
    </location>
</feature>
<dbReference type="InterPro" id="IPR000772">
    <property type="entry name" value="Ricin_B_lectin"/>
</dbReference>
<feature type="domain" description="Ricin B lectin" evidence="3">
    <location>
        <begin position="467"/>
        <end position="603"/>
    </location>
</feature>
<dbReference type="InterPro" id="IPR035992">
    <property type="entry name" value="Ricin_B-like_lectins"/>
</dbReference>
<reference evidence="4 5" key="1">
    <citation type="submission" date="2020-04" db="EMBL/GenBank/DDBJ databases">
        <title>Draft Genome Sequence of Streptomyces morookaense DSM 40503, an 8-azaguanine-producing strain.</title>
        <authorList>
            <person name="Qi J."/>
            <person name="Gao J.-M."/>
        </authorList>
    </citation>
    <scope>NUCLEOTIDE SEQUENCE [LARGE SCALE GENOMIC DNA]</scope>
    <source>
        <strain evidence="4 5">DSM 40503</strain>
    </source>
</reference>
<dbReference type="PROSITE" id="PS50231">
    <property type="entry name" value="RICIN_B_LECTIN"/>
    <property type="match status" value="1"/>
</dbReference>
<organism evidence="4 5">
    <name type="scientific">Streptomyces morookaense</name>
    <name type="common">Streptoverticillium morookaense</name>
    <dbReference type="NCBI Taxonomy" id="1970"/>
    <lineage>
        <taxon>Bacteria</taxon>
        <taxon>Bacillati</taxon>
        <taxon>Actinomycetota</taxon>
        <taxon>Actinomycetes</taxon>
        <taxon>Kitasatosporales</taxon>
        <taxon>Streptomycetaceae</taxon>
        <taxon>Streptomyces</taxon>
    </lineage>
</organism>
<sequence>MLAAAATAGLVPLVMPTVAHAAVEQSVETYFVRGNPPAPTLAQLRSRLTAHRSAGLAQEDDQAQVPLETVGPAASWAPKTSRPAVTPRAGDPQQPALAAGVSYPEPARSMTLKECQDHMGPSDVMYIKSRFAVCTSLQADQVWIQNGTPVGMSTLTLFIRGTVPKESDRTMYFDYDITNFRKDGKTGTAGLTYTIEPKFPMMSPAKAQVQSGGPLPLTLTWDELSTRRPTAHFEHTARVAPGQGTGSGKADAVFAAYQPVLTSHVPPGWQGNGTSGSPFMMAPRWDAAKYLRNSTGQGNPDNRGSAAFSVVTPLKYSKADGAPERGVALHVEKAFNDPNHTLPPTPEGKKIPGQVPGSPLHRLLTETSQYERNRILAVQNCKKYWGDGYAEDGAKECDEFPMASTYEGAAQSEYDPHAPKGNFSVLPVPATQNRDAGTILKAFYMSNRIIEGLDDGFTISVTGEAVEHGGLLINSSKKCLEIENSSEDNGARAQQWDCNGQPGADWLVQPTDDGQYVNIVNANSGKCLEIVNSRTDNGAPAQQYDCVGIATQKWQMQGNAGNRIIRNVNSGKVLEVENSSAENGARVQQWDNGGQTGAVWTQG</sequence>
<dbReference type="Proteomes" id="UP000587462">
    <property type="component" value="Unassembled WGS sequence"/>
</dbReference>
<gene>
    <name evidence="4" type="ORF">HG542_27175</name>
</gene>
<accession>A0A7Y7B945</accession>
<dbReference type="Pfam" id="PF14040">
    <property type="entry name" value="DNase_NucA_NucB"/>
    <property type="match status" value="1"/>
</dbReference>
<feature type="chain" id="PRO_5031342236" evidence="2">
    <location>
        <begin position="22"/>
        <end position="603"/>
    </location>
</feature>
<feature type="signal peptide" evidence="2">
    <location>
        <begin position="1"/>
        <end position="21"/>
    </location>
</feature>
<feature type="region of interest" description="Disordered" evidence="1">
    <location>
        <begin position="73"/>
        <end position="99"/>
    </location>
</feature>
<dbReference type="Pfam" id="PF14200">
    <property type="entry name" value="RicinB_lectin_2"/>
    <property type="match status" value="1"/>
</dbReference>
<evidence type="ECO:0000259" key="3">
    <source>
        <dbReference type="SMART" id="SM00458"/>
    </source>
</evidence>
<evidence type="ECO:0000256" key="2">
    <source>
        <dbReference type="SAM" id="SignalP"/>
    </source>
</evidence>
<dbReference type="SUPFAM" id="SSF50370">
    <property type="entry name" value="Ricin B-like lectins"/>
    <property type="match status" value="1"/>
</dbReference>
<keyword evidence="5" id="KW-1185">Reference proteome</keyword>
<evidence type="ECO:0000313" key="4">
    <source>
        <dbReference type="EMBL" id="NVK81313.1"/>
    </source>
</evidence>
<name>A0A7Y7B945_STRMO</name>
<dbReference type="AlphaFoldDB" id="A0A7Y7B945"/>
<dbReference type="CDD" id="cd00161">
    <property type="entry name" value="beta-trefoil_Ricin-like"/>
    <property type="match status" value="1"/>
</dbReference>
<evidence type="ECO:0000256" key="1">
    <source>
        <dbReference type="SAM" id="MobiDB-lite"/>
    </source>
</evidence>
<evidence type="ECO:0000313" key="5">
    <source>
        <dbReference type="Proteomes" id="UP000587462"/>
    </source>
</evidence>
<dbReference type="EMBL" id="JABBXF010000077">
    <property type="protein sequence ID" value="NVK81313.1"/>
    <property type="molecule type" value="Genomic_DNA"/>
</dbReference>
<comment type="caution">
    <text evidence="4">The sequence shown here is derived from an EMBL/GenBank/DDBJ whole genome shotgun (WGS) entry which is preliminary data.</text>
</comment>
<dbReference type="SMART" id="SM00458">
    <property type="entry name" value="RICIN"/>
    <property type="match status" value="1"/>
</dbReference>
<protein>
    <submittedName>
        <fullName evidence="4">RICIN domain-containing protein</fullName>
    </submittedName>
</protein>
<dbReference type="RefSeq" id="WP_171085940.1">
    <property type="nucleotide sequence ID" value="NZ_BNBU01000006.1"/>
</dbReference>
<proteinExistence type="predicted"/>
<keyword evidence="2" id="KW-0732">Signal</keyword>
<dbReference type="Gene3D" id="2.80.10.50">
    <property type="match status" value="3"/>
</dbReference>